<evidence type="ECO:0000313" key="1">
    <source>
        <dbReference type="EMBL" id="CPB99281.1"/>
    </source>
</evidence>
<sequence>MHTPLSQLVGSKAYAHSSYHRGVFAPARP</sequence>
<accession>A0A916LH78</accession>
<protein>
    <submittedName>
        <fullName evidence="1">dTDP-glucose 4,6-dehydratase</fullName>
        <ecNumber evidence="1">4.2.1.46</ecNumber>
    </submittedName>
</protein>
<keyword evidence="1" id="KW-0456">Lyase</keyword>
<name>A0A916LH78_MYCTX</name>
<dbReference type="AlphaFoldDB" id="A0A916LH78"/>
<organism evidence="1 2">
    <name type="scientific">Mycobacterium tuberculosis</name>
    <dbReference type="NCBI Taxonomy" id="1773"/>
    <lineage>
        <taxon>Bacteria</taxon>
        <taxon>Bacillati</taxon>
        <taxon>Actinomycetota</taxon>
        <taxon>Actinomycetes</taxon>
        <taxon>Mycobacteriales</taxon>
        <taxon>Mycobacteriaceae</taxon>
        <taxon>Mycobacterium</taxon>
        <taxon>Mycobacterium tuberculosis complex</taxon>
    </lineage>
</organism>
<comment type="caution">
    <text evidence="1">The sequence shown here is derived from an EMBL/GenBank/DDBJ whole genome shotgun (WGS) entry which is preliminary data.</text>
</comment>
<dbReference type="EC" id="4.2.1.46" evidence="1"/>
<dbReference type="EMBL" id="CSBK01004550">
    <property type="protein sequence ID" value="CPB99281.1"/>
    <property type="molecule type" value="Genomic_DNA"/>
</dbReference>
<reference evidence="2" key="1">
    <citation type="submission" date="2015-03" db="EMBL/GenBank/DDBJ databases">
        <authorList>
            <consortium name="Pathogen Informatics"/>
        </authorList>
    </citation>
    <scope>NUCLEOTIDE SEQUENCE [LARGE SCALE GENOMIC DNA]</scope>
    <source>
        <strain evidence="2">N09902308</strain>
    </source>
</reference>
<dbReference type="Proteomes" id="UP000039021">
    <property type="component" value="Unassembled WGS sequence"/>
</dbReference>
<gene>
    <name evidence="1" type="ORF">ERS007739_05509</name>
</gene>
<dbReference type="GO" id="GO:0008460">
    <property type="term" value="F:dTDP-glucose 4,6-dehydratase activity"/>
    <property type="evidence" value="ECO:0007669"/>
    <property type="project" value="UniProtKB-EC"/>
</dbReference>
<evidence type="ECO:0000313" key="2">
    <source>
        <dbReference type="Proteomes" id="UP000039021"/>
    </source>
</evidence>
<proteinExistence type="predicted"/>